<dbReference type="Pfam" id="PF14808">
    <property type="entry name" value="TMEM164"/>
    <property type="match status" value="1"/>
</dbReference>
<sequence length="423" mass="46406">MVEVTRENFGRLNTCSCVSRANSDNHNRNAMEFTSPGSFLENVGVRTAHSLSGFRVPPRRVDVCPPAAASSSTFFTTDNAAFTTASFTPTPPQHGGPADDLAFNDAAISAPSSAPSCLYPVSRHEKRTMSRYNVYSLLDWVYGGVDPKFEGNGGPECAAFLAPQQRLSESLVVVLLSVVEIALALRKICGGSAGSGCGDLRAASSKDWTRTQSDSLGKNLLLVALCMTFGVEVGFKFATKTVIYLLNPCHVVTMVQIFLLACPPCKASMIIFRLQVHMLNGALLALMFPILNTRLLPFEKEIYYIQHVMLYLVPVYLLRKGGAYKPEPLGDMWWALLSTGILFLYHFIFLQGLGMVTEVNLNSMLCPAVSDPFYGPWYRVWATAHQTLLTLVHGKALTFLCQHTGPACRTLLDAARLRSKKMD</sequence>
<comment type="caution">
    <text evidence="2">The sequence shown here is derived from an EMBL/GenBank/DDBJ whole genome shotgun (WGS) entry which is preliminary data.</text>
</comment>
<accession>A0AA47NS86</accession>
<dbReference type="EMBL" id="JAOPHQ010005150">
    <property type="protein sequence ID" value="KAK0136491.1"/>
    <property type="molecule type" value="Genomic_DNA"/>
</dbReference>
<feature type="transmembrane region" description="Helical" evidence="1">
    <location>
        <begin position="244"/>
        <end position="263"/>
    </location>
</feature>
<name>A0AA47NS86_MERPO</name>
<gene>
    <name evidence="2" type="primary">TMEM164</name>
    <name evidence="2" type="ORF">N1851_027389</name>
</gene>
<dbReference type="AlphaFoldDB" id="A0AA47NS86"/>
<dbReference type="InterPro" id="IPR026508">
    <property type="entry name" value="TMEM164"/>
</dbReference>
<evidence type="ECO:0000256" key="1">
    <source>
        <dbReference type="SAM" id="Phobius"/>
    </source>
</evidence>
<dbReference type="PANTHER" id="PTHR20948:SF2">
    <property type="entry name" value="TRANSMEMBRANE PROTEIN 164"/>
    <property type="match status" value="1"/>
</dbReference>
<keyword evidence="1 2" id="KW-0812">Transmembrane</keyword>
<feature type="transmembrane region" description="Helical" evidence="1">
    <location>
        <begin position="270"/>
        <end position="290"/>
    </location>
</feature>
<keyword evidence="3" id="KW-1185">Reference proteome</keyword>
<keyword evidence="1" id="KW-1133">Transmembrane helix</keyword>
<dbReference type="PANTHER" id="PTHR20948">
    <property type="entry name" value="TRANSMEMBRANE PROTEIN 164"/>
    <property type="match status" value="1"/>
</dbReference>
<protein>
    <submittedName>
        <fullName evidence="2">Transmembrane protein 164</fullName>
    </submittedName>
</protein>
<organism evidence="2 3">
    <name type="scientific">Merluccius polli</name>
    <name type="common">Benguela hake</name>
    <name type="synonym">Merluccius cadenati</name>
    <dbReference type="NCBI Taxonomy" id="89951"/>
    <lineage>
        <taxon>Eukaryota</taxon>
        <taxon>Metazoa</taxon>
        <taxon>Chordata</taxon>
        <taxon>Craniata</taxon>
        <taxon>Vertebrata</taxon>
        <taxon>Euteleostomi</taxon>
        <taxon>Actinopterygii</taxon>
        <taxon>Neopterygii</taxon>
        <taxon>Teleostei</taxon>
        <taxon>Neoteleostei</taxon>
        <taxon>Acanthomorphata</taxon>
        <taxon>Zeiogadaria</taxon>
        <taxon>Gadariae</taxon>
        <taxon>Gadiformes</taxon>
        <taxon>Gadoidei</taxon>
        <taxon>Merlucciidae</taxon>
        <taxon>Merluccius</taxon>
    </lineage>
</organism>
<evidence type="ECO:0000313" key="2">
    <source>
        <dbReference type="EMBL" id="KAK0136491.1"/>
    </source>
</evidence>
<evidence type="ECO:0000313" key="3">
    <source>
        <dbReference type="Proteomes" id="UP001174136"/>
    </source>
</evidence>
<keyword evidence="1" id="KW-0472">Membrane</keyword>
<dbReference type="Proteomes" id="UP001174136">
    <property type="component" value="Unassembled WGS sequence"/>
</dbReference>
<proteinExistence type="predicted"/>
<reference evidence="2" key="1">
    <citation type="journal article" date="2023" name="Front. Mar. Sci.">
        <title>A new Merluccius polli reference genome to investigate the effects of global change in West African waters.</title>
        <authorList>
            <person name="Mateo J.L."/>
            <person name="Blanco-Fernandez C."/>
            <person name="Garcia-Vazquez E."/>
            <person name="Machado-Schiaffino G."/>
        </authorList>
    </citation>
    <scope>NUCLEOTIDE SEQUENCE</scope>
    <source>
        <strain evidence="2">C29</strain>
        <tissue evidence="2">Fin</tissue>
    </source>
</reference>
<feature type="transmembrane region" description="Helical" evidence="1">
    <location>
        <begin position="331"/>
        <end position="356"/>
    </location>
</feature>